<dbReference type="Proteomes" id="UP000649617">
    <property type="component" value="Unassembled WGS sequence"/>
</dbReference>
<evidence type="ECO:0000313" key="2">
    <source>
        <dbReference type="Proteomes" id="UP000649617"/>
    </source>
</evidence>
<feature type="non-terminal residue" evidence="1">
    <location>
        <position position="1"/>
    </location>
</feature>
<accession>A0A812QDZ9</accession>
<name>A0A812QDZ9_SYMPI</name>
<dbReference type="OrthoDB" id="447272at2759"/>
<dbReference type="AlphaFoldDB" id="A0A812QDZ9"/>
<dbReference type="EMBL" id="CAJNIZ010015746">
    <property type="protein sequence ID" value="CAE7377334.1"/>
    <property type="molecule type" value="Genomic_DNA"/>
</dbReference>
<organism evidence="1 2">
    <name type="scientific">Symbiodinium pilosum</name>
    <name type="common">Dinoflagellate</name>
    <dbReference type="NCBI Taxonomy" id="2952"/>
    <lineage>
        <taxon>Eukaryota</taxon>
        <taxon>Sar</taxon>
        <taxon>Alveolata</taxon>
        <taxon>Dinophyceae</taxon>
        <taxon>Suessiales</taxon>
        <taxon>Symbiodiniaceae</taxon>
        <taxon>Symbiodinium</taxon>
    </lineage>
</organism>
<comment type="caution">
    <text evidence="1">The sequence shown here is derived from an EMBL/GenBank/DDBJ whole genome shotgun (WGS) entry which is preliminary data.</text>
</comment>
<proteinExistence type="predicted"/>
<reference evidence="1" key="1">
    <citation type="submission" date="2021-02" db="EMBL/GenBank/DDBJ databases">
        <authorList>
            <person name="Dougan E. K."/>
            <person name="Rhodes N."/>
            <person name="Thang M."/>
            <person name="Chan C."/>
        </authorList>
    </citation>
    <scope>NUCLEOTIDE SEQUENCE</scope>
</reference>
<protein>
    <submittedName>
        <fullName evidence="1">Uncharacterized protein</fullName>
    </submittedName>
</protein>
<gene>
    <name evidence="1" type="ORF">SPIL2461_LOCUS9173</name>
</gene>
<evidence type="ECO:0000313" key="1">
    <source>
        <dbReference type="EMBL" id="CAE7377334.1"/>
    </source>
</evidence>
<keyword evidence="2" id="KW-1185">Reference proteome</keyword>
<sequence length="250" mass="27516">LLVAGVLCGECKVHFKGDASKASVVEANRMLERCSLLLLLTTALGGCWILEQPGNSILGYYPAFRYVLMKLIEIHGSAAVSRVGWWMGSFGAATAKRQCAYSNSSVIRRIDKGKLHVIRKVEKKAVTAVRYQNNSGKWCWQGAAALKSTETYPEAFASGIAEIFHDLASSARGCPELPRKLPSALELFQQNQTAPEVAELFEFAELDSPYASLRGGKSLRIPPEWKPLFPVKDGISECRPEVSRKRARKG</sequence>